<proteinExistence type="predicted"/>
<sequence>MLNKHPNTNCIYNEIRWTEGDREKSVKCLDERDEENSKQLRLEHLRELLIYGIDSGELWKCIKVVQAIKMS</sequence>
<keyword evidence="2" id="KW-1185">Reference proteome</keyword>
<evidence type="ECO:0000313" key="2">
    <source>
        <dbReference type="Proteomes" id="UP000276133"/>
    </source>
</evidence>
<organism evidence="1 2">
    <name type="scientific">Brachionus plicatilis</name>
    <name type="common">Marine rotifer</name>
    <name type="synonym">Brachionus muelleri</name>
    <dbReference type="NCBI Taxonomy" id="10195"/>
    <lineage>
        <taxon>Eukaryota</taxon>
        <taxon>Metazoa</taxon>
        <taxon>Spiralia</taxon>
        <taxon>Gnathifera</taxon>
        <taxon>Rotifera</taxon>
        <taxon>Eurotatoria</taxon>
        <taxon>Monogononta</taxon>
        <taxon>Pseudotrocha</taxon>
        <taxon>Ploima</taxon>
        <taxon>Brachionidae</taxon>
        <taxon>Brachionus</taxon>
    </lineage>
</organism>
<gene>
    <name evidence="1" type="ORF">BpHYR1_035110</name>
</gene>
<name>A0A3M7RJ17_BRAPC</name>
<protein>
    <submittedName>
        <fullName evidence="1">Uncharacterized protein</fullName>
    </submittedName>
</protein>
<comment type="caution">
    <text evidence="1">The sequence shown here is derived from an EMBL/GenBank/DDBJ whole genome shotgun (WGS) entry which is preliminary data.</text>
</comment>
<dbReference type="OrthoDB" id="10140190at2759"/>
<dbReference type="Proteomes" id="UP000276133">
    <property type="component" value="Unassembled WGS sequence"/>
</dbReference>
<accession>A0A3M7RJ17</accession>
<reference evidence="1 2" key="1">
    <citation type="journal article" date="2018" name="Sci. Rep.">
        <title>Genomic signatures of local adaptation to the degree of environmental predictability in rotifers.</title>
        <authorList>
            <person name="Franch-Gras L."/>
            <person name="Hahn C."/>
            <person name="Garcia-Roger E.M."/>
            <person name="Carmona M.J."/>
            <person name="Serra M."/>
            <person name="Gomez A."/>
        </authorList>
    </citation>
    <scope>NUCLEOTIDE SEQUENCE [LARGE SCALE GENOMIC DNA]</scope>
    <source>
        <strain evidence="1">HYR1</strain>
    </source>
</reference>
<dbReference type="AlphaFoldDB" id="A0A3M7RJ17"/>
<evidence type="ECO:0000313" key="1">
    <source>
        <dbReference type="EMBL" id="RNA23563.1"/>
    </source>
</evidence>
<dbReference type="EMBL" id="REGN01003260">
    <property type="protein sequence ID" value="RNA23563.1"/>
    <property type="molecule type" value="Genomic_DNA"/>
</dbReference>